<feature type="domain" description="Type I restriction modification DNA specificity" evidence="5">
    <location>
        <begin position="4"/>
        <end position="175"/>
    </location>
</feature>
<proteinExistence type="inferred from homology"/>
<evidence type="ECO:0000256" key="1">
    <source>
        <dbReference type="ARBA" id="ARBA00010923"/>
    </source>
</evidence>
<dbReference type="InterPro" id="IPR000055">
    <property type="entry name" value="Restrct_endonuc_typeI_TRD"/>
</dbReference>
<keyword evidence="6" id="KW-0378">Hydrolase</keyword>
<keyword evidence="6" id="KW-0255">Endonuclease</keyword>
<dbReference type="RefSeq" id="WP_369745333.1">
    <property type="nucleotide sequence ID" value="NZ_CP165735.1"/>
</dbReference>
<protein>
    <submittedName>
        <fullName evidence="6">Restriction endonuclease subunit S</fullName>
    </submittedName>
</protein>
<keyword evidence="2" id="KW-0680">Restriction system</keyword>
<dbReference type="GO" id="GO:0009307">
    <property type="term" value="P:DNA restriction-modification system"/>
    <property type="evidence" value="ECO:0007669"/>
    <property type="project" value="UniProtKB-KW"/>
</dbReference>
<dbReference type="Pfam" id="PF01420">
    <property type="entry name" value="Methylase_S"/>
    <property type="match status" value="2"/>
</dbReference>
<organism evidence="6">
    <name type="scientific">Paenarthrobacter sp. AMU7</name>
    <dbReference type="NCBI Taxonomy" id="3162492"/>
    <lineage>
        <taxon>Bacteria</taxon>
        <taxon>Bacillati</taxon>
        <taxon>Actinomycetota</taxon>
        <taxon>Actinomycetes</taxon>
        <taxon>Micrococcales</taxon>
        <taxon>Micrococcaceae</taxon>
        <taxon>Paenarthrobacter</taxon>
    </lineage>
</organism>
<dbReference type="SUPFAM" id="SSF116734">
    <property type="entry name" value="DNA methylase specificity domain"/>
    <property type="match status" value="2"/>
</dbReference>
<feature type="domain" description="Type I restriction modification DNA specificity" evidence="5">
    <location>
        <begin position="219"/>
        <end position="375"/>
    </location>
</feature>
<dbReference type="InterPro" id="IPR052021">
    <property type="entry name" value="Type-I_RS_S_subunit"/>
</dbReference>
<dbReference type="EMBL" id="CP165735">
    <property type="protein sequence ID" value="XDV71109.1"/>
    <property type="molecule type" value="Genomic_DNA"/>
</dbReference>
<dbReference type="PANTHER" id="PTHR30408">
    <property type="entry name" value="TYPE-1 RESTRICTION ENZYME ECOKI SPECIFICITY PROTEIN"/>
    <property type="match status" value="1"/>
</dbReference>
<evidence type="ECO:0000256" key="3">
    <source>
        <dbReference type="ARBA" id="ARBA00023125"/>
    </source>
</evidence>
<dbReference type="InterPro" id="IPR044946">
    <property type="entry name" value="Restrct_endonuc_typeI_TRD_sf"/>
</dbReference>
<gene>
    <name evidence="6" type="ORF">ABQM86_19475</name>
</gene>
<dbReference type="PANTHER" id="PTHR30408:SF12">
    <property type="entry name" value="TYPE I RESTRICTION ENZYME MJAVIII SPECIFICITY SUBUNIT"/>
    <property type="match status" value="1"/>
</dbReference>
<dbReference type="Gene3D" id="3.90.220.20">
    <property type="entry name" value="DNA methylase specificity domains"/>
    <property type="match status" value="2"/>
</dbReference>
<dbReference type="GO" id="GO:0003677">
    <property type="term" value="F:DNA binding"/>
    <property type="evidence" value="ECO:0007669"/>
    <property type="project" value="UniProtKB-KW"/>
</dbReference>
<evidence type="ECO:0000256" key="2">
    <source>
        <dbReference type="ARBA" id="ARBA00022747"/>
    </source>
</evidence>
<keyword evidence="6" id="KW-0540">Nuclease</keyword>
<name>A0AB39YP38_9MICC</name>
<keyword evidence="4" id="KW-0175">Coiled coil</keyword>
<dbReference type="AlphaFoldDB" id="A0AB39YP38"/>
<reference evidence="6" key="1">
    <citation type="submission" date="2024-07" db="EMBL/GenBank/DDBJ databases">
        <authorList>
            <person name="Li J."/>
            <person name="Wei H."/>
            <person name="Ma J."/>
        </authorList>
    </citation>
    <scope>NUCLEOTIDE SEQUENCE</scope>
    <source>
        <strain evidence="6">AMU7</strain>
    </source>
</reference>
<comment type="similarity">
    <text evidence="1">Belongs to the type-I restriction system S methylase family.</text>
</comment>
<dbReference type="CDD" id="cd17250">
    <property type="entry name" value="RMtype1_S_Eco4255II_TRD2-CR2_like"/>
    <property type="match status" value="1"/>
</dbReference>
<feature type="coiled-coil region" evidence="4">
    <location>
        <begin position="150"/>
        <end position="184"/>
    </location>
</feature>
<keyword evidence="3" id="KW-0238">DNA-binding</keyword>
<dbReference type="GO" id="GO:0004519">
    <property type="term" value="F:endonuclease activity"/>
    <property type="evidence" value="ECO:0007669"/>
    <property type="project" value="UniProtKB-KW"/>
</dbReference>
<evidence type="ECO:0000259" key="5">
    <source>
        <dbReference type="Pfam" id="PF01420"/>
    </source>
</evidence>
<sequence length="391" mass="42677">MKRARLGDITELKAGIGFPLKFQGNKTGTYPFAKVGDISRAGRSGSKYLGAADHYVNEDALPALKGTLVPPGSTLFAKIGEAIRHEHRVISARPMLIDNNAMAACPRSEVDAEYLYRFLQTQRFYALASSTTVPSIRKSVLAEVLVPLPAIEEQRRIAAILDKADELRAKRRQAIAHLDALTQSIFHVAESLANKSARTKLSNVCSQIQTGPFGSLLHKEDYIDGGIPLVNPMHIRDGKVAADTSFSVTESKFSELKNYRLLPGDIVLGRRGELGRCAEVLESDGPLLCGTGSLIVRPSRQSVSPTYLSAILSSKSTRRRLEEVAQGATMLNLNTKIVGNLDIALPPLELQQAFATRVAAVERLKETHRKHLAELDALFASLQSRAFKGEL</sequence>
<evidence type="ECO:0000256" key="4">
    <source>
        <dbReference type="SAM" id="Coils"/>
    </source>
</evidence>
<dbReference type="REBASE" id="858433">
    <property type="entry name" value="S.PspAMU7ORF19470P"/>
</dbReference>
<accession>A0AB39YP38</accession>
<evidence type="ECO:0000313" key="6">
    <source>
        <dbReference type="EMBL" id="XDV71109.1"/>
    </source>
</evidence>